<name>A0A3B0T575_9ZZZZ</name>
<dbReference type="InterPro" id="IPR003593">
    <property type="entry name" value="AAA+_ATPase"/>
</dbReference>
<dbReference type="CDD" id="cd00009">
    <property type="entry name" value="AAA"/>
    <property type="match status" value="1"/>
</dbReference>
<protein>
    <submittedName>
        <fullName evidence="4">FIG022979: MoxR-like ATPases</fullName>
    </submittedName>
</protein>
<feature type="domain" description="AAA+ ATPase" evidence="3">
    <location>
        <begin position="37"/>
        <end position="176"/>
    </location>
</feature>
<gene>
    <name evidence="4" type="ORF">MNBD_ACTINO02-415</name>
</gene>
<dbReference type="Pfam" id="PF17863">
    <property type="entry name" value="AAA_lid_2"/>
    <property type="match status" value="1"/>
</dbReference>
<evidence type="ECO:0000256" key="2">
    <source>
        <dbReference type="ARBA" id="ARBA00022840"/>
    </source>
</evidence>
<evidence type="ECO:0000259" key="3">
    <source>
        <dbReference type="SMART" id="SM00382"/>
    </source>
</evidence>
<dbReference type="InterPro" id="IPR050764">
    <property type="entry name" value="CbbQ/NirQ/NorQ/GpvN"/>
</dbReference>
<evidence type="ECO:0000313" key="4">
    <source>
        <dbReference type="EMBL" id="VAW08497.1"/>
    </source>
</evidence>
<dbReference type="FunFam" id="3.40.50.300:FF:000640">
    <property type="entry name" value="MoxR family ATPase"/>
    <property type="match status" value="1"/>
</dbReference>
<dbReference type="InterPro" id="IPR027417">
    <property type="entry name" value="P-loop_NTPase"/>
</dbReference>
<dbReference type="PANTHER" id="PTHR42759">
    <property type="entry name" value="MOXR FAMILY PROTEIN"/>
    <property type="match status" value="1"/>
</dbReference>
<evidence type="ECO:0000256" key="1">
    <source>
        <dbReference type="ARBA" id="ARBA00022741"/>
    </source>
</evidence>
<accession>A0A3B0T575</accession>
<dbReference type="SUPFAM" id="SSF52540">
    <property type="entry name" value="P-loop containing nucleoside triphosphate hydrolases"/>
    <property type="match status" value="1"/>
</dbReference>
<dbReference type="AlphaFoldDB" id="A0A3B0T575"/>
<dbReference type="PIRSF" id="PIRSF002849">
    <property type="entry name" value="AAA_ATPase_chaperone_MoxR_prd"/>
    <property type="match status" value="1"/>
</dbReference>
<dbReference type="PANTHER" id="PTHR42759:SF1">
    <property type="entry name" value="MAGNESIUM-CHELATASE SUBUNIT CHLD"/>
    <property type="match status" value="1"/>
</dbReference>
<dbReference type="InterPro" id="IPR041628">
    <property type="entry name" value="ChlI/MoxR_AAA_lid"/>
</dbReference>
<proteinExistence type="predicted"/>
<dbReference type="GO" id="GO:0016887">
    <property type="term" value="F:ATP hydrolysis activity"/>
    <property type="evidence" value="ECO:0007669"/>
    <property type="project" value="InterPro"/>
</dbReference>
<dbReference type="Gene3D" id="1.10.8.80">
    <property type="entry name" value="Magnesium chelatase subunit I, C-Terminal domain"/>
    <property type="match status" value="1"/>
</dbReference>
<sequence length="322" mass="34486">MTPETFAAKVSELEDELARVIVGQQDLVRSVLLGLLSEGHVLLEGVPGLGKTLLLRSLGDALGVAFGRVQFTPDLMPADIVGTNVLSEDGFSFHSGPVFANVVLADEINRATPKTQSALLEAMQERQVTLSGVSHQLPRPFFVMATQNPLEMEGTYPLPEAQLDRFLFKVLVPFPSQSDLVGILERTTGAVSVEIKPTLSGPELAEMLELVREVPVGTHLLAYAATLISATHPSSPLAPERVKNYVRYGASPRGAQAMILGSKARTLVEGRTHATTDDMHFTAPLALRHRMVLGYEAAVDGVSADSLVADILEAHPAPTVAE</sequence>
<organism evidence="4">
    <name type="scientific">hydrothermal vent metagenome</name>
    <dbReference type="NCBI Taxonomy" id="652676"/>
    <lineage>
        <taxon>unclassified sequences</taxon>
        <taxon>metagenomes</taxon>
        <taxon>ecological metagenomes</taxon>
    </lineage>
</organism>
<dbReference type="GO" id="GO:0005524">
    <property type="term" value="F:ATP binding"/>
    <property type="evidence" value="ECO:0007669"/>
    <property type="project" value="UniProtKB-KW"/>
</dbReference>
<dbReference type="Gene3D" id="3.40.50.300">
    <property type="entry name" value="P-loop containing nucleotide triphosphate hydrolases"/>
    <property type="match status" value="1"/>
</dbReference>
<dbReference type="InterPro" id="IPR011703">
    <property type="entry name" value="ATPase_AAA-3"/>
</dbReference>
<dbReference type="EMBL" id="UOEK01000467">
    <property type="protein sequence ID" value="VAW08497.1"/>
    <property type="molecule type" value="Genomic_DNA"/>
</dbReference>
<keyword evidence="1" id="KW-0547">Nucleotide-binding</keyword>
<dbReference type="Pfam" id="PF07726">
    <property type="entry name" value="AAA_3"/>
    <property type="match status" value="1"/>
</dbReference>
<keyword evidence="2" id="KW-0067">ATP-binding</keyword>
<reference evidence="4" key="1">
    <citation type="submission" date="2018-06" db="EMBL/GenBank/DDBJ databases">
        <authorList>
            <person name="Zhirakovskaya E."/>
        </authorList>
    </citation>
    <scope>NUCLEOTIDE SEQUENCE</scope>
</reference>
<dbReference type="SMART" id="SM00382">
    <property type="entry name" value="AAA"/>
    <property type="match status" value="1"/>
</dbReference>